<keyword evidence="5 11" id="KW-0479">Metal-binding</keyword>
<dbReference type="InterPro" id="IPR037227">
    <property type="entry name" value="EndoU-like"/>
</dbReference>
<dbReference type="GO" id="GO:0016829">
    <property type="term" value="F:lyase activity"/>
    <property type="evidence" value="ECO:0007669"/>
    <property type="project" value="UniProtKB-KW"/>
</dbReference>
<evidence type="ECO:0000313" key="15">
    <source>
        <dbReference type="WBParaSite" id="SSTP_0001269000.1"/>
    </source>
</evidence>
<sequence>MSSSYHNKIFFVNKRYLSLFKYIILAIMLKILLSIIFFGIFFLSSRQESIPNIPVEDYEIVDLVKKFYDSDVNAATGSNIILNYQGHNTIQGINDAAPSPLFTKVDTSIRRKPTFKAYIALMDNYNENVGVRDTPNSKEKGEIDKFLNSVINTTIGKEFYNFLKSKNHPFVSSERTYFNWLKQLWFGTYSRAKGVPDSSGFEHVFMGEIKNGEISGLHNWYRFHYLESQWQKENFDYKGFIIKRFKVMASVKFSWKGYYKKGGSFFVGTSPEHDFFVYTLCFLFRRGSRGCSIEINGCPASITAHEIHQNDKVYIGSLFPNVGPMNEKCRRYNSGF</sequence>
<keyword evidence="14" id="KW-1185">Reference proteome</keyword>
<dbReference type="InterPro" id="IPR018998">
    <property type="entry name" value="EndoU_C"/>
</dbReference>
<feature type="transmembrane region" description="Helical" evidence="12">
    <location>
        <begin position="20"/>
        <end position="43"/>
    </location>
</feature>
<evidence type="ECO:0000256" key="7">
    <source>
        <dbReference type="ARBA" id="ARBA00022801"/>
    </source>
</evidence>
<evidence type="ECO:0000259" key="13">
    <source>
        <dbReference type="PROSITE" id="PS51959"/>
    </source>
</evidence>
<keyword evidence="9 11" id="KW-0464">Manganese</keyword>
<evidence type="ECO:0000256" key="6">
    <source>
        <dbReference type="ARBA" id="ARBA00022759"/>
    </source>
</evidence>
<dbReference type="SUPFAM" id="SSF142877">
    <property type="entry name" value="EndoU-like"/>
    <property type="match status" value="1"/>
</dbReference>
<organism evidence="15">
    <name type="scientific">Strongyloides stercoralis</name>
    <name type="common">Threadworm</name>
    <dbReference type="NCBI Taxonomy" id="6248"/>
    <lineage>
        <taxon>Eukaryota</taxon>
        <taxon>Metazoa</taxon>
        <taxon>Ecdysozoa</taxon>
        <taxon>Nematoda</taxon>
        <taxon>Chromadorea</taxon>
        <taxon>Rhabditida</taxon>
        <taxon>Tylenchina</taxon>
        <taxon>Panagrolaimomorpha</taxon>
        <taxon>Strongyloidoidea</taxon>
        <taxon>Strongyloididae</taxon>
        <taxon>Strongyloides</taxon>
    </lineage>
</organism>
<comment type="similarity">
    <text evidence="2 11">Belongs to the ENDOU family.</text>
</comment>
<proteinExistence type="inferred from homology"/>
<evidence type="ECO:0000256" key="10">
    <source>
        <dbReference type="ARBA" id="ARBA00023239"/>
    </source>
</evidence>
<evidence type="ECO:0000256" key="4">
    <source>
        <dbReference type="ARBA" id="ARBA00022722"/>
    </source>
</evidence>
<evidence type="ECO:0000313" key="16">
    <source>
        <dbReference type="WBParaSite" id="TCONS_00002105.p1"/>
    </source>
</evidence>
<keyword evidence="12" id="KW-0472">Membrane</keyword>
<dbReference type="GO" id="GO:0003723">
    <property type="term" value="F:RNA binding"/>
    <property type="evidence" value="ECO:0007669"/>
    <property type="project" value="UniProtKB-UniRule"/>
</dbReference>
<evidence type="ECO:0000256" key="5">
    <source>
        <dbReference type="ARBA" id="ARBA00022723"/>
    </source>
</evidence>
<evidence type="ECO:0000256" key="2">
    <source>
        <dbReference type="ARBA" id="ARBA00010168"/>
    </source>
</evidence>
<dbReference type="CDD" id="cd21159">
    <property type="entry name" value="XendoU"/>
    <property type="match status" value="1"/>
</dbReference>
<dbReference type="Proteomes" id="UP000035681">
    <property type="component" value="Unplaced"/>
</dbReference>
<comment type="cofactor">
    <cofactor evidence="1 11">
        <name>Mn(2+)</name>
        <dbReference type="ChEBI" id="CHEBI:29035"/>
    </cofactor>
</comment>
<evidence type="ECO:0000313" key="14">
    <source>
        <dbReference type="Proteomes" id="UP000035681"/>
    </source>
</evidence>
<accession>A0A0K0ETB2</accession>
<dbReference type="GO" id="GO:0016787">
    <property type="term" value="F:hydrolase activity"/>
    <property type="evidence" value="ECO:0007669"/>
    <property type="project" value="UniProtKB-KW"/>
</dbReference>
<keyword evidence="7 11" id="KW-0378">Hydrolase</keyword>
<evidence type="ECO:0000256" key="1">
    <source>
        <dbReference type="ARBA" id="ARBA00001936"/>
    </source>
</evidence>
<dbReference type="WBParaSite" id="SSTP_0001269000.1">
    <property type="protein sequence ID" value="SSTP_0001269000.1"/>
    <property type="gene ID" value="SSTP_0001269000"/>
</dbReference>
<dbReference type="GO" id="GO:0004521">
    <property type="term" value="F:RNA endonuclease activity"/>
    <property type="evidence" value="ECO:0007669"/>
    <property type="project" value="UniProtKB-UniRule"/>
</dbReference>
<keyword evidence="8 11" id="KW-0694">RNA-binding</keyword>
<dbReference type="PROSITE" id="PS51959">
    <property type="entry name" value="ENDOU"/>
    <property type="match status" value="1"/>
</dbReference>
<dbReference type="PANTHER" id="PTHR12439:SF11">
    <property type="entry name" value="URIDYLATE-SPECIFIC ENDORIBONUCLEASE"/>
    <property type="match status" value="1"/>
</dbReference>
<dbReference type="GO" id="GO:0046872">
    <property type="term" value="F:metal ion binding"/>
    <property type="evidence" value="ECO:0007669"/>
    <property type="project" value="UniProtKB-UniRule"/>
</dbReference>
<keyword evidence="12" id="KW-0812">Transmembrane</keyword>
<evidence type="ECO:0000256" key="8">
    <source>
        <dbReference type="ARBA" id="ARBA00022884"/>
    </source>
</evidence>
<comment type="subunit">
    <text evidence="3 11">Monomer.</text>
</comment>
<keyword evidence="6 11" id="KW-0255">Endonuclease</keyword>
<protein>
    <submittedName>
        <fullName evidence="15 16">Endoribonuclease</fullName>
    </submittedName>
</protein>
<evidence type="ECO:0000256" key="12">
    <source>
        <dbReference type="SAM" id="Phobius"/>
    </source>
</evidence>
<dbReference type="AlphaFoldDB" id="A0A0K0ETB2"/>
<dbReference type="WBParaSite" id="TCONS_00002105.p1">
    <property type="protein sequence ID" value="TCONS_00002105.p1"/>
    <property type="gene ID" value="XLOC_002003"/>
</dbReference>
<keyword evidence="4 11" id="KW-0540">Nuclease</keyword>
<evidence type="ECO:0000256" key="3">
    <source>
        <dbReference type="ARBA" id="ARBA00011245"/>
    </source>
</evidence>
<name>A0A0K0ETB2_STRER</name>
<evidence type="ECO:0000256" key="11">
    <source>
        <dbReference type="RuleBase" id="RU367085"/>
    </source>
</evidence>
<feature type="domain" description="EndoU" evidence="13">
    <location>
        <begin position="56"/>
        <end position="324"/>
    </location>
</feature>
<keyword evidence="10" id="KW-0456">Lyase</keyword>
<reference evidence="15" key="1">
    <citation type="submission" date="2015-08" db="UniProtKB">
        <authorList>
            <consortium name="WormBaseParasite"/>
        </authorList>
    </citation>
    <scope>IDENTIFICATION</scope>
</reference>
<keyword evidence="12" id="KW-1133">Transmembrane helix</keyword>
<dbReference type="InterPro" id="IPR039787">
    <property type="entry name" value="ENDOU"/>
</dbReference>
<evidence type="ECO:0000256" key="9">
    <source>
        <dbReference type="ARBA" id="ARBA00023211"/>
    </source>
</evidence>
<dbReference type="Pfam" id="PF09412">
    <property type="entry name" value="XendoU"/>
    <property type="match status" value="1"/>
</dbReference>
<dbReference type="PANTHER" id="PTHR12439">
    <property type="entry name" value="PLACENTAL PROTEIN 11-RELATED"/>
    <property type="match status" value="1"/>
</dbReference>